<keyword evidence="7 12" id="KW-0406">Ion transport</keyword>
<evidence type="ECO:0000256" key="11">
    <source>
        <dbReference type="ARBA" id="ARBA00035585"/>
    </source>
</evidence>
<dbReference type="EMBL" id="BMYD01000004">
    <property type="protein sequence ID" value="GHA84891.1"/>
    <property type="molecule type" value="Genomic_DNA"/>
</dbReference>
<reference evidence="13" key="1">
    <citation type="journal article" date="2014" name="Int. J. Syst. Evol. Microbiol.">
        <title>Complete genome sequence of Corynebacterium casei LMG S-19264T (=DSM 44701T), isolated from a smear-ripened cheese.</title>
        <authorList>
            <consortium name="US DOE Joint Genome Institute (JGI-PGF)"/>
            <person name="Walter F."/>
            <person name="Albersmeier A."/>
            <person name="Kalinowski J."/>
            <person name="Ruckert C."/>
        </authorList>
    </citation>
    <scope>NUCLEOTIDE SEQUENCE</scope>
    <source>
        <strain evidence="13">KCTC 23077</strain>
    </source>
</reference>
<keyword evidence="4 12" id="KW-0812">Transmembrane</keyword>
<keyword evidence="5 12" id="KW-1133">Transmembrane helix</keyword>
<dbReference type="Pfam" id="PF02537">
    <property type="entry name" value="CRCB"/>
    <property type="match status" value="1"/>
</dbReference>
<keyword evidence="12" id="KW-0479">Metal-binding</keyword>
<keyword evidence="12" id="KW-0813">Transport</keyword>
<proteinExistence type="inferred from homology"/>
<feature type="binding site" evidence="12">
    <location>
        <position position="79"/>
    </location>
    <ligand>
        <name>Na(+)</name>
        <dbReference type="ChEBI" id="CHEBI:29101"/>
        <note>structural</note>
    </ligand>
</feature>
<evidence type="ECO:0000256" key="12">
    <source>
        <dbReference type="HAMAP-Rule" id="MF_00454"/>
    </source>
</evidence>
<evidence type="ECO:0000256" key="5">
    <source>
        <dbReference type="ARBA" id="ARBA00022989"/>
    </source>
</evidence>
<dbReference type="NCBIfam" id="TIGR00494">
    <property type="entry name" value="crcB"/>
    <property type="match status" value="1"/>
</dbReference>
<sequence length="131" mass="13488">MPTGLSTLALVMLGGALGAAGRWWLGGWLLRRASDGLPWGTLAANLIGSLAIGFLATWLDARGPAAAPWRALLVVGVLGALTTYSSLMLECLLLARGGRHDALIGYLALTLVGGLGLVWLGARLADGMRPA</sequence>
<evidence type="ECO:0000256" key="6">
    <source>
        <dbReference type="ARBA" id="ARBA00023053"/>
    </source>
</evidence>
<keyword evidence="3" id="KW-0997">Cell inner membrane</keyword>
<feature type="transmembrane region" description="Helical" evidence="12">
    <location>
        <begin position="42"/>
        <end position="59"/>
    </location>
</feature>
<evidence type="ECO:0000256" key="10">
    <source>
        <dbReference type="ARBA" id="ARBA00035120"/>
    </source>
</evidence>
<comment type="caution">
    <text evidence="13">The sequence shown here is derived from an EMBL/GenBank/DDBJ whole genome shotgun (WGS) entry which is preliminary data.</text>
</comment>
<feature type="transmembrane region" description="Helical" evidence="12">
    <location>
        <begin position="71"/>
        <end position="97"/>
    </location>
</feature>
<evidence type="ECO:0000256" key="2">
    <source>
        <dbReference type="ARBA" id="ARBA00022475"/>
    </source>
</evidence>
<organism evidence="13 14">
    <name type="scientific">Cognatilysobacter bugurensis</name>
    <dbReference type="NCBI Taxonomy" id="543356"/>
    <lineage>
        <taxon>Bacteria</taxon>
        <taxon>Pseudomonadati</taxon>
        <taxon>Pseudomonadota</taxon>
        <taxon>Gammaproteobacteria</taxon>
        <taxon>Lysobacterales</taxon>
        <taxon>Lysobacteraceae</taxon>
        <taxon>Cognatilysobacter</taxon>
    </lineage>
</organism>
<keyword evidence="2 12" id="KW-1003">Cell membrane</keyword>
<dbReference type="RefSeq" id="WP_189456803.1">
    <property type="nucleotide sequence ID" value="NZ_BMYD01000004.1"/>
</dbReference>
<evidence type="ECO:0000256" key="8">
    <source>
        <dbReference type="ARBA" id="ARBA00023136"/>
    </source>
</evidence>
<evidence type="ECO:0000313" key="13">
    <source>
        <dbReference type="EMBL" id="GHA84891.1"/>
    </source>
</evidence>
<dbReference type="Proteomes" id="UP000646426">
    <property type="component" value="Unassembled WGS sequence"/>
</dbReference>
<comment type="catalytic activity">
    <reaction evidence="11">
        <text>fluoride(in) = fluoride(out)</text>
        <dbReference type="Rhea" id="RHEA:76159"/>
        <dbReference type="ChEBI" id="CHEBI:17051"/>
    </reaction>
    <physiologicalReaction direction="left-to-right" evidence="11">
        <dbReference type="Rhea" id="RHEA:76160"/>
    </physiologicalReaction>
</comment>
<dbReference type="GO" id="GO:0062054">
    <property type="term" value="F:fluoride channel activity"/>
    <property type="evidence" value="ECO:0007669"/>
    <property type="project" value="UniProtKB-UniRule"/>
</dbReference>
<evidence type="ECO:0000256" key="7">
    <source>
        <dbReference type="ARBA" id="ARBA00023065"/>
    </source>
</evidence>
<dbReference type="HAMAP" id="MF_00454">
    <property type="entry name" value="FluC"/>
    <property type="match status" value="1"/>
</dbReference>
<dbReference type="AlphaFoldDB" id="A0A918T2C6"/>
<accession>A0A918T2C6</accession>
<name>A0A918T2C6_9GAMM</name>
<dbReference type="PANTHER" id="PTHR28259:SF1">
    <property type="entry name" value="FLUORIDE EXPORT PROTEIN 1-RELATED"/>
    <property type="match status" value="1"/>
</dbReference>
<evidence type="ECO:0000313" key="14">
    <source>
        <dbReference type="Proteomes" id="UP000646426"/>
    </source>
</evidence>
<comment type="function">
    <text evidence="12">Fluoride-specific ion channel. Important for reducing fluoride concentration in the cell, thus reducing its toxicity.</text>
</comment>
<keyword evidence="8 12" id="KW-0472">Membrane</keyword>
<reference evidence="13" key="2">
    <citation type="submission" date="2020-09" db="EMBL/GenBank/DDBJ databases">
        <authorList>
            <person name="Sun Q."/>
            <person name="Kim S."/>
        </authorList>
    </citation>
    <scope>NUCLEOTIDE SEQUENCE</scope>
    <source>
        <strain evidence="13">KCTC 23077</strain>
    </source>
</reference>
<keyword evidence="14" id="KW-1185">Reference proteome</keyword>
<comment type="activity regulation">
    <text evidence="12">Na(+) is not transported, but it plays an essential structural role and its presence is essential for fluoride channel function.</text>
</comment>
<evidence type="ECO:0000256" key="4">
    <source>
        <dbReference type="ARBA" id="ARBA00022692"/>
    </source>
</evidence>
<keyword evidence="9 12" id="KW-0407">Ion channel</keyword>
<feature type="transmembrane region" description="Helical" evidence="12">
    <location>
        <begin position="103"/>
        <end position="122"/>
    </location>
</feature>
<protein>
    <recommendedName>
        <fullName evidence="12">Fluoride-specific ion channel FluC</fullName>
    </recommendedName>
</protein>
<keyword evidence="6 12" id="KW-0915">Sodium</keyword>
<comment type="subcellular location">
    <subcellularLocation>
        <location evidence="1 12">Cell membrane</location>
        <topology evidence="1 12">Multi-pass membrane protein</topology>
    </subcellularLocation>
</comment>
<feature type="binding site" evidence="12">
    <location>
        <position position="82"/>
    </location>
    <ligand>
        <name>Na(+)</name>
        <dbReference type="ChEBI" id="CHEBI:29101"/>
        <note>structural</note>
    </ligand>
</feature>
<dbReference type="PANTHER" id="PTHR28259">
    <property type="entry name" value="FLUORIDE EXPORT PROTEIN 1-RELATED"/>
    <property type="match status" value="1"/>
</dbReference>
<dbReference type="GO" id="GO:0140114">
    <property type="term" value="P:cellular detoxification of fluoride"/>
    <property type="evidence" value="ECO:0007669"/>
    <property type="project" value="UniProtKB-UniRule"/>
</dbReference>
<gene>
    <name evidence="12" type="primary">fluC</name>
    <name evidence="12" type="synonym">crcB</name>
    <name evidence="13" type="ORF">GCM10007067_23540</name>
</gene>
<evidence type="ECO:0000256" key="1">
    <source>
        <dbReference type="ARBA" id="ARBA00004651"/>
    </source>
</evidence>
<evidence type="ECO:0000256" key="9">
    <source>
        <dbReference type="ARBA" id="ARBA00023303"/>
    </source>
</evidence>
<dbReference type="GO" id="GO:0046872">
    <property type="term" value="F:metal ion binding"/>
    <property type="evidence" value="ECO:0007669"/>
    <property type="project" value="UniProtKB-KW"/>
</dbReference>
<dbReference type="InterPro" id="IPR003691">
    <property type="entry name" value="FluC"/>
</dbReference>
<dbReference type="GO" id="GO:0005886">
    <property type="term" value="C:plasma membrane"/>
    <property type="evidence" value="ECO:0007669"/>
    <property type="project" value="UniProtKB-SubCell"/>
</dbReference>
<evidence type="ECO:0000256" key="3">
    <source>
        <dbReference type="ARBA" id="ARBA00022519"/>
    </source>
</evidence>
<comment type="similarity">
    <text evidence="10 12">Belongs to the fluoride channel Fluc/FEX (TC 1.A.43) family.</text>
</comment>